<evidence type="ECO:0000256" key="1">
    <source>
        <dbReference type="ARBA" id="ARBA00005417"/>
    </source>
</evidence>
<dbReference type="RefSeq" id="WP_262843457.1">
    <property type="nucleotide sequence ID" value="NZ_JANZYP010000018.1"/>
</dbReference>
<dbReference type="InterPro" id="IPR050319">
    <property type="entry name" value="ABC_transp_ATP-bind"/>
</dbReference>
<reference evidence="7" key="1">
    <citation type="journal article" date="2019" name="Int. J. Syst. Evol. Microbiol.">
        <title>The Global Catalogue of Microorganisms (GCM) 10K type strain sequencing project: providing services to taxonomists for standard genome sequencing and annotation.</title>
        <authorList>
            <consortium name="The Broad Institute Genomics Platform"/>
            <consortium name="The Broad Institute Genome Sequencing Center for Infectious Disease"/>
            <person name="Wu L."/>
            <person name="Ma J."/>
        </authorList>
    </citation>
    <scope>NUCLEOTIDE SEQUENCE [LARGE SCALE GENOMIC DNA]</scope>
    <source>
        <strain evidence="7">CCUG 49560</strain>
    </source>
</reference>
<dbReference type="EMBL" id="JBHSFN010000006">
    <property type="protein sequence ID" value="MFC4586864.1"/>
    <property type="molecule type" value="Genomic_DNA"/>
</dbReference>
<dbReference type="InterPro" id="IPR013563">
    <property type="entry name" value="Oligopep_ABC_C"/>
</dbReference>
<dbReference type="NCBIfam" id="TIGR01727">
    <property type="entry name" value="oligo_HPY"/>
    <property type="match status" value="1"/>
</dbReference>
<dbReference type="PROSITE" id="PS00211">
    <property type="entry name" value="ABC_TRANSPORTER_1"/>
    <property type="match status" value="1"/>
</dbReference>
<dbReference type="Proteomes" id="UP001595891">
    <property type="component" value="Unassembled WGS sequence"/>
</dbReference>
<dbReference type="PANTHER" id="PTHR43776:SF7">
    <property type="entry name" value="D,D-DIPEPTIDE TRANSPORT ATP-BINDING PROTEIN DDPF-RELATED"/>
    <property type="match status" value="1"/>
</dbReference>
<dbReference type="SMART" id="SM00382">
    <property type="entry name" value="AAA"/>
    <property type="match status" value="1"/>
</dbReference>
<dbReference type="PANTHER" id="PTHR43776">
    <property type="entry name" value="TRANSPORT ATP-BINDING PROTEIN"/>
    <property type="match status" value="1"/>
</dbReference>
<dbReference type="InterPro" id="IPR017871">
    <property type="entry name" value="ABC_transporter-like_CS"/>
</dbReference>
<dbReference type="InterPro" id="IPR003439">
    <property type="entry name" value="ABC_transporter-like_ATP-bd"/>
</dbReference>
<dbReference type="GO" id="GO:0005524">
    <property type="term" value="F:ATP binding"/>
    <property type="evidence" value="ECO:0007669"/>
    <property type="project" value="UniProtKB-KW"/>
</dbReference>
<sequence length="304" mass="31914">MSLLSVDDLVVDHRTPGRPAVRAVAGASLDVAAGEVVGLVGESGCGKSTLARAVCGLTAATGGAISFEGGQVTRLGLRRRDPELTRIQMVFQDPYASLNPRRRIGAQIADGLRTAGDRETTPGGMLERVGLPAAMAGRYPHEFSGGQRQRIAIARALAARPSLLIGDEPISALDASAQAQVATLMRNLAVESGAGLLFISHDLSVVRLIADRIAVMYLGKIVETGPTAEIWAAPRHPYTQALLRAIPEPDGLGTLPEELPGDVPDPADPPSGCRFHPRCPMAMDVCAKEEPAPGPVSCWLYPPA</sequence>
<dbReference type="CDD" id="cd03257">
    <property type="entry name" value="ABC_NikE_OppD_transporters"/>
    <property type="match status" value="1"/>
</dbReference>
<keyword evidence="7" id="KW-1185">Reference proteome</keyword>
<dbReference type="SUPFAM" id="SSF52540">
    <property type="entry name" value="P-loop containing nucleoside triphosphate hydrolases"/>
    <property type="match status" value="1"/>
</dbReference>
<dbReference type="Gene3D" id="3.40.50.300">
    <property type="entry name" value="P-loop containing nucleotide triphosphate hydrolases"/>
    <property type="match status" value="1"/>
</dbReference>
<evidence type="ECO:0000256" key="2">
    <source>
        <dbReference type="ARBA" id="ARBA00022448"/>
    </source>
</evidence>
<feature type="domain" description="ABC transporter" evidence="5">
    <location>
        <begin position="4"/>
        <end position="243"/>
    </location>
</feature>
<dbReference type="InterPro" id="IPR027417">
    <property type="entry name" value="P-loop_NTPase"/>
</dbReference>
<gene>
    <name evidence="6" type="ORF">ACFO8L_12305</name>
</gene>
<keyword evidence="4 6" id="KW-0067">ATP-binding</keyword>
<comment type="similarity">
    <text evidence="1">Belongs to the ABC transporter superfamily.</text>
</comment>
<dbReference type="InterPro" id="IPR003593">
    <property type="entry name" value="AAA+_ATPase"/>
</dbReference>
<proteinExistence type="inferred from homology"/>
<evidence type="ECO:0000313" key="6">
    <source>
        <dbReference type="EMBL" id="MFC4586864.1"/>
    </source>
</evidence>
<protein>
    <submittedName>
        <fullName evidence="6">Oligopeptide/dipeptide ABC transporter ATP-binding protein</fullName>
    </submittedName>
</protein>
<keyword evidence="2" id="KW-0813">Transport</keyword>
<evidence type="ECO:0000313" key="7">
    <source>
        <dbReference type="Proteomes" id="UP001595891"/>
    </source>
</evidence>
<organism evidence="6 7">
    <name type="scientific">Sphaerisporangium corydalis</name>
    <dbReference type="NCBI Taxonomy" id="1441875"/>
    <lineage>
        <taxon>Bacteria</taxon>
        <taxon>Bacillati</taxon>
        <taxon>Actinomycetota</taxon>
        <taxon>Actinomycetes</taxon>
        <taxon>Streptosporangiales</taxon>
        <taxon>Streptosporangiaceae</taxon>
        <taxon>Sphaerisporangium</taxon>
    </lineage>
</organism>
<evidence type="ECO:0000259" key="5">
    <source>
        <dbReference type="PROSITE" id="PS50893"/>
    </source>
</evidence>
<comment type="caution">
    <text evidence="6">The sequence shown here is derived from an EMBL/GenBank/DDBJ whole genome shotgun (WGS) entry which is preliminary data.</text>
</comment>
<dbReference type="Pfam" id="PF08352">
    <property type="entry name" value="oligo_HPY"/>
    <property type="match status" value="1"/>
</dbReference>
<evidence type="ECO:0000256" key="4">
    <source>
        <dbReference type="ARBA" id="ARBA00022840"/>
    </source>
</evidence>
<dbReference type="Pfam" id="PF00005">
    <property type="entry name" value="ABC_tran"/>
    <property type="match status" value="1"/>
</dbReference>
<keyword evidence="3" id="KW-0547">Nucleotide-binding</keyword>
<accession>A0ABV9ECX2</accession>
<evidence type="ECO:0000256" key="3">
    <source>
        <dbReference type="ARBA" id="ARBA00022741"/>
    </source>
</evidence>
<dbReference type="PROSITE" id="PS50893">
    <property type="entry name" value="ABC_TRANSPORTER_2"/>
    <property type="match status" value="1"/>
</dbReference>
<name>A0ABV9ECX2_9ACTN</name>